<dbReference type="CDD" id="cd01556">
    <property type="entry name" value="EPSP_synthase"/>
    <property type="match status" value="1"/>
</dbReference>
<keyword evidence="16 21" id="KW-0456">Lyase</keyword>
<dbReference type="GO" id="GO:0005737">
    <property type="term" value="C:cytoplasm"/>
    <property type="evidence" value="ECO:0007669"/>
    <property type="project" value="UniProtKB-SubCell"/>
</dbReference>
<keyword evidence="7 21" id="KW-0808">Transferase</keyword>
<feature type="binding site" evidence="21">
    <location>
        <begin position="860"/>
        <end position="867"/>
    </location>
    <ligand>
        <name>ATP</name>
        <dbReference type="ChEBI" id="CHEBI:30616"/>
    </ligand>
</feature>
<feature type="region of interest" description="Shikimate dehydrogenase" evidence="21">
    <location>
        <begin position="1274"/>
        <end position="1561"/>
    </location>
</feature>
<dbReference type="FunFam" id="1.20.1090.10:FF:000007">
    <property type="entry name" value="Pentafunctional AROM polypeptide"/>
    <property type="match status" value="1"/>
</dbReference>
<dbReference type="GO" id="GO:0005524">
    <property type="term" value="F:ATP binding"/>
    <property type="evidence" value="ECO:0007669"/>
    <property type="project" value="UniProtKB-UniRule"/>
</dbReference>
<evidence type="ECO:0000256" key="17">
    <source>
        <dbReference type="ARBA" id="ARBA00023268"/>
    </source>
</evidence>
<dbReference type="NCBIfam" id="TIGR01809">
    <property type="entry name" value="Shik-DH-AROM"/>
    <property type="match status" value="1"/>
</dbReference>
<dbReference type="GO" id="GO:0004764">
    <property type="term" value="F:shikimate 3-dehydrogenase (NADP+) activity"/>
    <property type="evidence" value="ECO:0007669"/>
    <property type="project" value="UniProtKB-UniRule"/>
</dbReference>
<feature type="binding site" evidence="21">
    <location>
        <begin position="44"/>
        <end position="46"/>
    </location>
    <ligand>
        <name>NAD(+)</name>
        <dbReference type="ChEBI" id="CHEBI:57540"/>
    </ligand>
</feature>
<feature type="domain" description="Enolpyruvate transferase" evidence="23">
    <location>
        <begin position="401"/>
        <end position="825"/>
    </location>
</feature>
<evidence type="ECO:0000256" key="21">
    <source>
        <dbReference type="HAMAP-Rule" id="MF_03143"/>
    </source>
</evidence>
<evidence type="ECO:0000256" key="5">
    <source>
        <dbReference type="ARBA" id="ARBA00022490"/>
    </source>
</evidence>
<keyword evidence="11 21" id="KW-0862">Zinc</keyword>
<evidence type="ECO:0000256" key="9">
    <source>
        <dbReference type="ARBA" id="ARBA00022741"/>
    </source>
</evidence>
<evidence type="ECO:0000256" key="8">
    <source>
        <dbReference type="ARBA" id="ARBA00022723"/>
    </source>
</evidence>
<evidence type="ECO:0000256" key="6">
    <source>
        <dbReference type="ARBA" id="ARBA00022605"/>
    </source>
</evidence>
<evidence type="ECO:0000256" key="2">
    <source>
        <dbReference type="ARBA" id="ARBA00004811"/>
    </source>
</evidence>
<dbReference type="NCBIfam" id="TIGR01356">
    <property type="entry name" value="aroA"/>
    <property type="match status" value="1"/>
</dbReference>
<evidence type="ECO:0000259" key="27">
    <source>
        <dbReference type="Pfam" id="PF24621"/>
    </source>
</evidence>
<dbReference type="InterPro" id="IPR008289">
    <property type="entry name" value="Pentafunct_AroM"/>
</dbReference>
<evidence type="ECO:0000256" key="13">
    <source>
        <dbReference type="ARBA" id="ARBA00022857"/>
    </source>
</evidence>
<organism evidence="28 29">
    <name type="scientific">Sarocladium strictum</name>
    <name type="common">Black bundle disease fungus</name>
    <name type="synonym">Acremonium strictum</name>
    <dbReference type="NCBI Taxonomy" id="5046"/>
    <lineage>
        <taxon>Eukaryota</taxon>
        <taxon>Fungi</taxon>
        <taxon>Dikarya</taxon>
        <taxon>Ascomycota</taxon>
        <taxon>Pezizomycotina</taxon>
        <taxon>Sordariomycetes</taxon>
        <taxon>Hypocreomycetidae</taxon>
        <taxon>Hypocreales</taxon>
        <taxon>Sarocladiaceae</taxon>
        <taxon>Sarocladium</taxon>
    </lineage>
</organism>
<evidence type="ECO:0000256" key="15">
    <source>
        <dbReference type="ARBA" id="ARBA00023141"/>
    </source>
</evidence>
<dbReference type="InterPro" id="IPR046346">
    <property type="entry name" value="Aminoacid_DH-like_N_sf"/>
</dbReference>
<feature type="region of interest" description="3-dehydroquinate synthase" evidence="21">
    <location>
        <begin position="1"/>
        <end position="377"/>
    </location>
</feature>
<dbReference type="HAMAP" id="MF_00210">
    <property type="entry name" value="EPSP_synth"/>
    <property type="match status" value="1"/>
</dbReference>
<feature type="active site" description="Proton acceptor; for 3-dehydroquinate synthase activity" evidence="21">
    <location>
        <position position="268"/>
    </location>
</feature>
<dbReference type="InterPro" id="IPR030960">
    <property type="entry name" value="DHQS/DOIS_N"/>
</dbReference>
<feature type="binding site" evidence="21">
    <location>
        <position position="349"/>
    </location>
    <ligand>
        <name>7-phospho-2-dehydro-3-deoxy-D-arabino-heptonate</name>
        <dbReference type="ChEBI" id="CHEBI:58394"/>
    </ligand>
</feature>
<evidence type="ECO:0000256" key="18">
    <source>
        <dbReference type="ARBA" id="ARBA00044633"/>
    </source>
</evidence>
<comment type="pathway">
    <text evidence="21 22">Metabolic intermediate biosynthesis; chorismate biosynthesis; chorismate from D-erythrose 4-phosphate and phosphoenolpyruvate: step 2/7.</text>
</comment>
<comment type="pathway">
    <text evidence="21 22">Metabolic intermediate biosynthesis; chorismate biosynthesis; chorismate from D-erythrose 4-phosphate and phosphoenolpyruvate: step 4/7.</text>
</comment>
<comment type="similarity">
    <text evidence="21 22">In the 3rd section; belongs to the shikimate kinase family.</text>
</comment>
<comment type="catalytic activity">
    <reaction evidence="21 22">
        <text>7-phospho-2-dehydro-3-deoxy-D-arabino-heptonate = 3-dehydroquinate + phosphate</text>
        <dbReference type="Rhea" id="RHEA:21968"/>
        <dbReference type="ChEBI" id="CHEBI:32364"/>
        <dbReference type="ChEBI" id="CHEBI:43474"/>
        <dbReference type="ChEBI" id="CHEBI:58394"/>
        <dbReference type="EC" id="4.2.3.4"/>
    </reaction>
</comment>
<dbReference type="SUPFAM" id="SSF51569">
    <property type="entry name" value="Aldolase"/>
    <property type="match status" value="1"/>
</dbReference>
<dbReference type="CDD" id="cd00502">
    <property type="entry name" value="DHQase_I"/>
    <property type="match status" value="1"/>
</dbReference>
<comment type="catalytic activity">
    <reaction evidence="21 22">
        <text>3-dehydroquinate = 3-dehydroshikimate + H2O</text>
        <dbReference type="Rhea" id="RHEA:21096"/>
        <dbReference type="ChEBI" id="CHEBI:15377"/>
        <dbReference type="ChEBI" id="CHEBI:16630"/>
        <dbReference type="ChEBI" id="CHEBI:32364"/>
        <dbReference type="EC" id="4.2.1.10"/>
    </reaction>
</comment>
<feature type="binding site" evidence="21">
    <location>
        <begin position="110"/>
        <end position="112"/>
    </location>
    <ligand>
        <name>NAD(+)</name>
        <dbReference type="ChEBI" id="CHEBI:57540"/>
    </ligand>
</feature>
<dbReference type="GO" id="GO:0009073">
    <property type="term" value="P:aromatic amino acid family biosynthetic process"/>
    <property type="evidence" value="ECO:0007669"/>
    <property type="project" value="UniProtKB-UniRule"/>
</dbReference>
<feature type="active site" description="Proton acceptor; for 3-dehydroquinate synthase activity" evidence="21">
    <location>
        <position position="253"/>
    </location>
</feature>
<dbReference type="Proteomes" id="UP001175261">
    <property type="component" value="Unassembled WGS sequence"/>
</dbReference>
<comment type="cofactor">
    <cofactor evidence="21 22">
        <name>Zn(2+)</name>
        <dbReference type="ChEBI" id="CHEBI:29105"/>
    </cofactor>
    <text evidence="21 22">Binds 2 Zn(2+) ions per subunit.</text>
</comment>
<dbReference type="Pfam" id="PF18317">
    <property type="entry name" value="SDH_C"/>
    <property type="match status" value="1"/>
</dbReference>
<feature type="binding site" evidence="21">
    <location>
        <position position="157"/>
    </location>
    <ligand>
        <name>NAD(+)</name>
        <dbReference type="ChEBI" id="CHEBI:57540"/>
    </ligand>
</feature>
<dbReference type="PROSITE" id="PS00104">
    <property type="entry name" value="EPSP_SYNTHASE_1"/>
    <property type="match status" value="1"/>
</dbReference>
<evidence type="ECO:0000256" key="4">
    <source>
        <dbReference type="ARBA" id="ARBA00009948"/>
    </source>
</evidence>
<feature type="active site" description="For EPSP synthase activity" evidence="21">
    <location>
        <position position="813"/>
    </location>
</feature>
<dbReference type="PANTHER" id="PTHR21090:SF5">
    <property type="entry name" value="PENTAFUNCTIONAL AROM POLYPEPTIDE"/>
    <property type="match status" value="1"/>
</dbReference>
<evidence type="ECO:0000259" key="25">
    <source>
        <dbReference type="Pfam" id="PF08501"/>
    </source>
</evidence>
<dbReference type="GO" id="GO:0003866">
    <property type="term" value="F:3-phosphoshikimate 1-carboxyvinyltransferase activity"/>
    <property type="evidence" value="ECO:0007669"/>
    <property type="project" value="UniProtKB-UniRule"/>
</dbReference>
<protein>
    <recommendedName>
        <fullName evidence="21">Pentafunctional AROM polypeptide</fullName>
    </recommendedName>
    <domain>
        <recommendedName>
            <fullName evidence="21">3-dehydroquinate synthase</fullName>
            <shortName evidence="21">DHQS</shortName>
            <ecNumber evidence="21">4.2.3.4</ecNumber>
        </recommendedName>
    </domain>
    <domain>
        <recommendedName>
            <fullName evidence="21">3-phosphoshikimate 1-carboxyvinyltransferase</fullName>
            <ecNumber evidence="21">2.5.1.19</ecNumber>
        </recommendedName>
        <alternativeName>
            <fullName evidence="21">5-enolpyruvylshikimate-3-phosphate synthase</fullName>
            <shortName evidence="21">EPSP synthase</shortName>
            <shortName evidence="21">EPSPS</shortName>
        </alternativeName>
    </domain>
    <domain>
        <recommendedName>
            <fullName evidence="21">Shikimate kinase</fullName>
            <shortName evidence="21">SK</shortName>
            <ecNumber evidence="21">2.7.1.71</ecNumber>
        </recommendedName>
    </domain>
    <domain>
        <recommendedName>
            <fullName evidence="21">3-dehydroquinate dehydratase</fullName>
            <shortName evidence="21">3-dehydroquinase</shortName>
            <ecNumber evidence="21">4.2.1.10</ecNumber>
        </recommendedName>
    </domain>
    <domain>
        <recommendedName>
            <fullName evidence="21">Shikimate dehydrogenase</fullName>
            <ecNumber evidence="21">1.1.1.25</ecNumber>
        </recommendedName>
    </domain>
</protein>
<dbReference type="InterPro" id="IPR056179">
    <property type="entry name" value="DHQS_C"/>
</dbReference>
<dbReference type="FunFam" id="3.40.50.300:FF:001256">
    <property type="entry name" value="Pentafunctional AROM polypeptide"/>
    <property type="match status" value="1"/>
</dbReference>
<dbReference type="HAMAP" id="MF_03143">
    <property type="entry name" value="Pentafunct_AroM"/>
    <property type="match status" value="1"/>
</dbReference>
<dbReference type="Gene3D" id="3.40.50.720">
    <property type="entry name" value="NAD(P)-binding Rossmann-like Domain"/>
    <property type="match status" value="1"/>
</dbReference>
<feature type="binding site" evidence="21">
    <location>
        <position position="186"/>
    </location>
    <ligand>
        <name>NAD(+)</name>
        <dbReference type="ChEBI" id="CHEBI:57540"/>
    </ligand>
</feature>
<dbReference type="PRINTS" id="PR01100">
    <property type="entry name" value="SHIKIMTKNASE"/>
</dbReference>
<dbReference type="CDD" id="cd01065">
    <property type="entry name" value="NAD_bind_Shikimate_DH"/>
    <property type="match status" value="1"/>
</dbReference>
<comment type="catalytic activity">
    <reaction evidence="18">
        <text>3-phosphoshikimate + phosphoenolpyruvate = 5-O-(1-carboxyvinyl)-3-phosphoshikimate + phosphate</text>
        <dbReference type="Rhea" id="RHEA:21256"/>
        <dbReference type="ChEBI" id="CHEBI:43474"/>
        <dbReference type="ChEBI" id="CHEBI:57701"/>
        <dbReference type="ChEBI" id="CHEBI:58702"/>
        <dbReference type="ChEBI" id="CHEBI:145989"/>
        <dbReference type="EC" id="2.5.1.19"/>
    </reaction>
    <physiologicalReaction direction="left-to-right" evidence="18">
        <dbReference type="Rhea" id="RHEA:21257"/>
    </physiologicalReaction>
</comment>
<dbReference type="InterPro" id="IPR001381">
    <property type="entry name" value="DHquinase_I"/>
</dbReference>
<comment type="pathway">
    <text evidence="21 22">Metabolic intermediate biosynthesis; chorismate biosynthesis; chorismate from D-erythrose 4-phosphate and phosphoenolpyruvate: step 3/7.</text>
</comment>
<feature type="binding site" evidence="21">
    <location>
        <position position="190"/>
    </location>
    <ligand>
        <name>Zn(2+)</name>
        <dbReference type="ChEBI" id="CHEBI:29105"/>
        <note>catalytic</note>
    </ligand>
</feature>
<dbReference type="GO" id="GO:0009423">
    <property type="term" value="P:chorismate biosynthetic process"/>
    <property type="evidence" value="ECO:0007669"/>
    <property type="project" value="UniProtKB-UniRule"/>
</dbReference>
<dbReference type="InterPro" id="IPR031322">
    <property type="entry name" value="Shikimate/glucono_kinase"/>
</dbReference>
<comment type="function">
    <text evidence="20 21 22">The AROM polypeptide catalyzes 5 consecutive enzymatic reactions in prechorismate polyaromatic amino acid biosynthesis.</text>
</comment>
<dbReference type="SUPFAM" id="SSF56796">
    <property type="entry name" value="Dehydroquinate synthase-like"/>
    <property type="match status" value="1"/>
</dbReference>
<feature type="binding site" evidence="21">
    <location>
        <begin position="79"/>
        <end position="82"/>
    </location>
    <ligand>
        <name>NAD(+)</name>
        <dbReference type="ChEBI" id="CHEBI:57540"/>
    </ligand>
</feature>
<dbReference type="InterPro" id="IPR023193">
    <property type="entry name" value="EPSP_synthase_CS"/>
</dbReference>
<dbReference type="EMBL" id="JAPDFR010000002">
    <property type="protein sequence ID" value="KAK0390049.1"/>
    <property type="molecule type" value="Genomic_DNA"/>
</dbReference>
<evidence type="ECO:0000259" key="24">
    <source>
        <dbReference type="Pfam" id="PF01761"/>
    </source>
</evidence>
<proteinExistence type="inferred from homology"/>
<comment type="pathway">
    <text evidence="3 21 22">Metabolic intermediate biosynthesis; chorismate biosynthesis; chorismate from D-erythrose 4-phosphate and phosphoenolpyruvate: step 5/7.</text>
</comment>
<dbReference type="SUPFAM" id="SSF55205">
    <property type="entry name" value="EPT/RTPC-like"/>
    <property type="match status" value="1"/>
</dbReference>
<dbReference type="Gene3D" id="1.20.1090.10">
    <property type="entry name" value="Dehydroquinate synthase-like - alpha domain"/>
    <property type="match status" value="1"/>
</dbReference>
<dbReference type="InterPro" id="IPR013785">
    <property type="entry name" value="Aldolase_TIM"/>
</dbReference>
<dbReference type="EC" id="2.7.1.71" evidence="21"/>
<feature type="binding site" evidence="21">
    <location>
        <begin position="257"/>
        <end position="261"/>
    </location>
    <ligand>
        <name>7-phospho-2-dehydro-3-deoxy-D-arabino-heptonate</name>
        <dbReference type="ChEBI" id="CHEBI:58394"/>
    </ligand>
</feature>
<keyword evidence="15 21" id="KW-0057">Aromatic amino acid biosynthesis</keyword>
<dbReference type="InterPro" id="IPR010110">
    <property type="entry name" value="Shikimate_DH_AroM-type"/>
</dbReference>
<evidence type="ECO:0000259" key="23">
    <source>
        <dbReference type="Pfam" id="PF00275"/>
    </source>
</evidence>
<dbReference type="FunFam" id="3.65.10.10:FF:000007">
    <property type="entry name" value="Pentafunctional AROM polypeptide"/>
    <property type="match status" value="1"/>
</dbReference>
<dbReference type="SUPFAM" id="SSF52540">
    <property type="entry name" value="P-loop containing nucleoside triphosphate hydrolases"/>
    <property type="match status" value="1"/>
</dbReference>
<dbReference type="FunFam" id="3.20.20.70:FF:000135">
    <property type="entry name" value="Pentafunctional AROM polypeptide"/>
    <property type="match status" value="1"/>
</dbReference>
<comment type="caution">
    <text evidence="28">The sequence shown here is derived from an EMBL/GenBank/DDBJ whole genome shotgun (WGS) entry which is preliminary data.</text>
</comment>
<dbReference type="CDD" id="cd00464">
    <property type="entry name" value="SK"/>
    <property type="match status" value="1"/>
</dbReference>
<evidence type="ECO:0000256" key="12">
    <source>
        <dbReference type="ARBA" id="ARBA00022840"/>
    </source>
</evidence>
<feature type="domain" description="Shikimate dehydrogenase substrate binding N-terminal" evidence="25">
    <location>
        <begin position="1279"/>
        <end position="1359"/>
    </location>
</feature>
<dbReference type="InterPro" id="IPR041121">
    <property type="entry name" value="SDH_C"/>
</dbReference>
<dbReference type="Gene3D" id="3.20.20.70">
    <property type="entry name" value="Aldolase class I"/>
    <property type="match status" value="1"/>
</dbReference>
<feature type="binding site" evidence="21">
    <location>
        <position position="243"/>
    </location>
    <ligand>
        <name>7-phospho-2-dehydro-3-deoxy-D-arabino-heptonate</name>
        <dbReference type="ChEBI" id="CHEBI:58394"/>
    </ligand>
</feature>
<sequence>MSHPDRINILGEPNIIVDHGLWLDFVPKDLLHNTPSSTYVLITDTNLSPRYVDQFKQKFDEVNSSGSARLLTYAIPPGEASKSRETKAEIEDWLLSQQCTRDTVIIALGGGVMGDMIGYVAATFMRGVRFVQVPTTLLAMVDSSIGGKTAIDTPMGKNLIGAFWQPRRIYIDLTFLETLPAREFINGMAEVVKTAAIWNAEEFAVLEKAAPQILACVRSKGTGRLEPIKDVLRRIVVGSAKVKAEVVSSDEREGGLRNLLNFGHSIGHAIEAILTPQLLHGEAVAIGMVKEAELARFLGVLSPGAVARLTKCIASYDLPTSLHDKRVIRLTAGKQCPVDVMLEKMGVDKKNDGKQKKVVLLSAIGKTYEPKASSVEDRCLRVVLSSAVVVTPGVPCNNVVSVTPPGSKSISNRALILAALGSGPCRLRNLLHSDDTEYMLSAIAQLKGATYSWQDAGEVLEVKGRGGALSATDEPLYIGNAGTASRFLTTVVALCSSTPETKSTVLTGNARMQTRPIGPLVDALRRNGVAIEYLNQEKSLPLRVDAAGGFSGGTIELAATVSSQYVSSILMAAPYAKQPVTLKLVGGKPISQLYIDMTITMMKTFGIEVTKSDTEANTYHIPQGIYQNPAEYTVESDASSATYPLAIAAITGTTCTIPNIGSESLQGDARFAVDVLQPMGCIVEQTAFSTTVTGPVPGGLKPISCVDMEPMTDAFLTASVLAAVAPGRTRIVGIANQRVKECNRIVAMKDQMAKFGVESNELEDGIEIVGKPLAELRKPSAEIYCYDDHRVAMSLSVLSAMSPAPVVITERECTGKTWPGWWDTLSEFFKVYLDGTEPKEAHDTAIEQDKNGARSIFVIGMRGAGKTTTSKWLARLLGWTFIDLDQELERRAGMTIPEMIRGSRGWDGFRRDELALLQDVIEKQPNGHIFSCGGGVVESEAARKILKDYVKDGGRVVTVHRNTDQVVEYLMRDKSRPAYTSEIRSVYLRRKDWYDECSNYTYYSPHAEHSGSTNAIPDDFRQFVTQVTGKSRHHEIIGRKKQSFFVSLTLPDLKEAIDLLPKVVVGSDAVELRVDLLRDWSPEAITEQVAILRHAAAKPIIYTVRTVSQGGKFPDGKPHELLKLYLLGLRLGVEYIDVEATATDEIIEAVSAQKGHSRLIASHHDPEGTLSWRNAGWITFYNRALQYGDIIKLVGIARTIEDNFDLAAFKAKMQAAHSTPMITLNMGQRGKLSRILNGYLTPVSHPDLPFKAAPGQLSAAEILRGLSLVGTIEAKEFYLFGKPISASRSPALHNDLFARTGLPHHYSRFETDDVNDVKEILRSADFGGASVTIPLKRDIMSHVDELTEAASVIGAVNTLIPTDATQGGARRLVGDNTDWRGMTFALKSAGVTVPEDGGSAMVVGSGGTTRAAVFALHKFGFSPIYVAARNAKNAEALASDFPEEYNLRVLSTPADVDVTFCKPRVIISTIPADRPIDEVVQSILEAALERDGPVDGNVLLEMAYKPRVTAAMQLAERAGGWKTIPGLEVLASQGWYQFELWTGIVPLYSDARSAVLGGDSA</sequence>
<keyword evidence="8 21" id="KW-0479">Metal-binding</keyword>
<evidence type="ECO:0000313" key="29">
    <source>
        <dbReference type="Proteomes" id="UP001175261"/>
    </source>
</evidence>
<keyword evidence="5 21" id="KW-0963">Cytoplasm</keyword>
<comment type="similarity">
    <text evidence="21 22">In the C-terminal section; belongs to the shikimate dehydrogenase family.</text>
</comment>
<dbReference type="InterPro" id="IPR036968">
    <property type="entry name" value="Enolpyruvate_Tfrase_sf"/>
</dbReference>
<evidence type="ECO:0000256" key="16">
    <source>
        <dbReference type="ARBA" id="ARBA00023239"/>
    </source>
</evidence>
<dbReference type="InterPro" id="IPR000623">
    <property type="entry name" value="Shikimate_kinase/TSH1"/>
</dbReference>
<comment type="similarity">
    <text evidence="22">In the N-terminal section; belongs to the dehydroquinate synthase family.</text>
</comment>
<dbReference type="Pfam" id="PF01202">
    <property type="entry name" value="SKI"/>
    <property type="match status" value="1"/>
</dbReference>
<feature type="binding site" evidence="21">
    <location>
        <position position="142"/>
    </location>
    <ligand>
        <name>7-phospho-2-dehydro-3-deoxy-D-arabino-heptonate</name>
        <dbReference type="ChEBI" id="CHEBI:58394"/>
    </ligand>
</feature>
<dbReference type="InterPro" id="IPR013708">
    <property type="entry name" value="Shikimate_DH-bd_N"/>
</dbReference>
<evidence type="ECO:0000256" key="3">
    <source>
        <dbReference type="ARBA" id="ARBA00004842"/>
    </source>
</evidence>
<reference evidence="28" key="1">
    <citation type="submission" date="2022-10" db="EMBL/GenBank/DDBJ databases">
        <title>Determination and structural analysis of whole genome sequence of Sarocladium strictum F4-1.</title>
        <authorList>
            <person name="Hu L."/>
            <person name="Jiang Y."/>
        </authorList>
    </citation>
    <scope>NUCLEOTIDE SEQUENCE</scope>
    <source>
        <strain evidence="28">F4-1</strain>
    </source>
</reference>
<comment type="subcellular location">
    <subcellularLocation>
        <location evidence="1 21 22">Cytoplasm</location>
    </subcellularLocation>
</comment>
<dbReference type="EC" id="2.5.1.19" evidence="21"/>
<dbReference type="GO" id="GO:0008652">
    <property type="term" value="P:amino acid biosynthetic process"/>
    <property type="evidence" value="ECO:0007669"/>
    <property type="project" value="UniProtKB-KW"/>
</dbReference>
<name>A0AA39LAM2_SARSR</name>
<feature type="binding site" evidence="21">
    <location>
        <position position="115"/>
    </location>
    <ligand>
        <name>NAD(+)</name>
        <dbReference type="ChEBI" id="CHEBI:57540"/>
    </ligand>
</feature>
<evidence type="ECO:0000256" key="22">
    <source>
        <dbReference type="PIRNR" id="PIRNR000514"/>
    </source>
</evidence>
<dbReference type="InterPro" id="IPR016037">
    <property type="entry name" value="DHQ_synth_AroB"/>
</dbReference>
<dbReference type="HAMAP" id="MF_00109">
    <property type="entry name" value="Shikimate_kinase"/>
    <property type="match status" value="1"/>
</dbReference>
<evidence type="ECO:0000313" key="28">
    <source>
        <dbReference type="EMBL" id="KAK0390049.1"/>
    </source>
</evidence>
<keyword evidence="29" id="KW-1185">Reference proteome</keyword>
<comment type="catalytic activity">
    <reaction evidence="19 21 22">
        <text>shikimate + ATP = 3-phosphoshikimate + ADP + H(+)</text>
        <dbReference type="Rhea" id="RHEA:13121"/>
        <dbReference type="ChEBI" id="CHEBI:15378"/>
        <dbReference type="ChEBI" id="CHEBI:30616"/>
        <dbReference type="ChEBI" id="CHEBI:36208"/>
        <dbReference type="ChEBI" id="CHEBI:145989"/>
        <dbReference type="ChEBI" id="CHEBI:456216"/>
        <dbReference type="EC" id="2.7.1.71"/>
    </reaction>
</comment>
<dbReference type="PANTHER" id="PTHR21090">
    <property type="entry name" value="AROM/DEHYDROQUINATE SYNTHASE"/>
    <property type="match status" value="1"/>
</dbReference>
<dbReference type="GO" id="GO:0003855">
    <property type="term" value="F:3-dehydroquinate dehydratase activity"/>
    <property type="evidence" value="ECO:0007669"/>
    <property type="project" value="UniProtKB-UniRule"/>
</dbReference>
<dbReference type="Pfam" id="PF24621">
    <property type="entry name" value="DHQS_C"/>
    <property type="match status" value="1"/>
</dbReference>
<dbReference type="EC" id="4.2.1.10" evidence="21"/>
<dbReference type="NCBIfam" id="TIGR01093">
    <property type="entry name" value="aroD"/>
    <property type="match status" value="1"/>
</dbReference>
<feature type="binding site" evidence="21">
    <location>
        <position position="126"/>
    </location>
    <ligand>
        <name>7-phospho-2-dehydro-3-deoxy-D-arabino-heptonate</name>
        <dbReference type="ChEBI" id="CHEBI:58394"/>
    </ligand>
</feature>
<dbReference type="Pfam" id="PF00275">
    <property type="entry name" value="EPSP_synthase"/>
    <property type="match status" value="1"/>
</dbReference>
<feature type="active site" description="Proton acceptor; for 3-dehydroquinate dehydratase activity" evidence="21">
    <location>
        <position position="1164"/>
    </location>
</feature>
<keyword evidence="9 21" id="KW-0547">Nucleotide-binding</keyword>
<evidence type="ECO:0000256" key="1">
    <source>
        <dbReference type="ARBA" id="ARBA00004496"/>
    </source>
</evidence>
<dbReference type="SUPFAM" id="SSF53223">
    <property type="entry name" value="Aminoacid dehydrogenase-like, N-terminal domain"/>
    <property type="match status" value="1"/>
</dbReference>
<evidence type="ECO:0000259" key="26">
    <source>
        <dbReference type="Pfam" id="PF18317"/>
    </source>
</evidence>
<dbReference type="SUPFAM" id="SSF51735">
    <property type="entry name" value="NAD(P)-binding Rossmann-fold domains"/>
    <property type="match status" value="1"/>
</dbReference>
<feature type="domain" description="SDH C-terminal" evidence="26">
    <location>
        <begin position="1526"/>
        <end position="1556"/>
    </location>
</feature>
<feature type="binding site" evidence="21">
    <location>
        <begin position="135"/>
        <end position="136"/>
    </location>
    <ligand>
        <name>NAD(+)</name>
        <dbReference type="ChEBI" id="CHEBI:57540"/>
    </ligand>
</feature>
<dbReference type="InterPro" id="IPR006264">
    <property type="entry name" value="EPSP_synthase"/>
</dbReference>
<dbReference type="Gene3D" id="3.40.50.300">
    <property type="entry name" value="P-loop containing nucleotide triphosphate hydrolases"/>
    <property type="match status" value="1"/>
</dbReference>
<evidence type="ECO:0000256" key="19">
    <source>
        <dbReference type="ARBA" id="ARBA00048567"/>
    </source>
</evidence>
<keyword evidence="6 21" id="KW-0028">Amino-acid biosynthesis</keyword>
<dbReference type="Gene3D" id="3.40.50.1970">
    <property type="match status" value="1"/>
</dbReference>
<feature type="binding site" evidence="21">
    <location>
        <position position="264"/>
    </location>
    <ligand>
        <name>7-phospho-2-dehydro-3-deoxy-D-arabino-heptonate</name>
        <dbReference type="ChEBI" id="CHEBI:58394"/>
    </ligand>
</feature>
<feature type="domain" description="3-dehydroquinate synthase C-terminal" evidence="27">
    <location>
        <begin position="187"/>
        <end position="351"/>
    </location>
</feature>
<evidence type="ECO:0000256" key="11">
    <source>
        <dbReference type="ARBA" id="ARBA00022833"/>
    </source>
</evidence>
<feature type="domain" description="3-dehydroquinate synthase N-terminal" evidence="24">
    <location>
        <begin position="73"/>
        <end position="185"/>
    </location>
</feature>
<comment type="similarity">
    <text evidence="21">In the N-terminal section; belongs to the sugar phosphate cyclases superfamily. Dehydroquinate synthase family.</text>
</comment>
<dbReference type="InterPro" id="IPR027417">
    <property type="entry name" value="P-loop_NTPase"/>
</dbReference>
<keyword evidence="17 21" id="KW-0511">Multifunctional enzyme</keyword>
<evidence type="ECO:0000256" key="14">
    <source>
        <dbReference type="ARBA" id="ARBA00023002"/>
    </source>
</evidence>
<dbReference type="GO" id="GO:0003856">
    <property type="term" value="F:3-dehydroquinate synthase activity"/>
    <property type="evidence" value="ECO:0007669"/>
    <property type="project" value="UniProtKB-UniRule"/>
</dbReference>
<dbReference type="CDD" id="cd08195">
    <property type="entry name" value="DHQS"/>
    <property type="match status" value="1"/>
</dbReference>
<feature type="binding site" evidence="21">
    <location>
        <position position="280"/>
    </location>
    <ligand>
        <name>7-phospho-2-dehydro-3-deoxy-D-arabino-heptonate</name>
        <dbReference type="ChEBI" id="CHEBI:58394"/>
    </ligand>
</feature>
<dbReference type="InterPro" id="IPR023000">
    <property type="entry name" value="Shikimate_kinase_CS"/>
</dbReference>
<dbReference type="InterPro" id="IPR036291">
    <property type="entry name" value="NAD(P)-bd_dom_sf"/>
</dbReference>
<keyword evidence="10 21" id="KW-0418">Kinase</keyword>
<feature type="binding site" evidence="21">
    <location>
        <position position="148"/>
    </location>
    <ligand>
        <name>7-phospho-2-dehydro-3-deoxy-D-arabino-heptonate</name>
        <dbReference type="ChEBI" id="CHEBI:58394"/>
    </ligand>
</feature>
<accession>A0AA39LAM2</accession>
<dbReference type="FunFam" id="3.40.50.1970:FF:000007">
    <property type="entry name" value="Pentafunctional AROM polypeptide"/>
    <property type="match status" value="1"/>
</dbReference>
<comment type="pathway">
    <text evidence="2 21 22">Metabolic intermediate biosynthesis; chorismate biosynthesis; chorismate from D-erythrose 4-phosphate and phosphoenolpyruvate: step 6/7.</text>
</comment>
<dbReference type="EC" id="1.1.1.25" evidence="21"/>
<evidence type="ECO:0000256" key="7">
    <source>
        <dbReference type="ARBA" id="ARBA00022679"/>
    </source>
</evidence>
<dbReference type="InterPro" id="IPR001986">
    <property type="entry name" value="Enolpyruvate_Tfrase_dom"/>
</dbReference>
<feature type="binding site" evidence="21">
    <location>
        <begin position="175"/>
        <end position="178"/>
    </location>
    <ligand>
        <name>NAD(+)</name>
        <dbReference type="ChEBI" id="CHEBI:57540"/>
    </ligand>
</feature>
<evidence type="ECO:0000256" key="10">
    <source>
        <dbReference type="ARBA" id="ARBA00022777"/>
    </source>
</evidence>
<comment type="catalytic activity">
    <reaction evidence="21 22">
        <text>shikimate + NADP(+) = 3-dehydroshikimate + NADPH + H(+)</text>
        <dbReference type="Rhea" id="RHEA:17737"/>
        <dbReference type="ChEBI" id="CHEBI:15378"/>
        <dbReference type="ChEBI" id="CHEBI:16630"/>
        <dbReference type="ChEBI" id="CHEBI:36208"/>
        <dbReference type="ChEBI" id="CHEBI:57783"/>
        <dbReference type="ChEBI" id="CHEBI:58349"/>
        <dbReference type="EC" id="1.1.1.25"/>
    </reaction>
</comment>
<dbReference type="InterPro" id="IPR013792">
    <property type="entry name" value="RNA3'P_cycl/enolpyr_Trfase_a/b"/>
</dbReference>
<comment type="similarity">
    <text evidence="4">Belongs to the EPSP synthase family.</text>
</comment>
<comment type="caution">
    <text evidence="21">Lacks conserved residue(s) required for the propagation of feature annotation.</text>
</comment>
<feature type="binding site" evidence="21">
    <location>
        <position position="280"/>
    </location>
    <ligand>
        <name>Zn(2+)</name>
        <dbReference type="ChEBI" id="CHEBI:29105"/>
        <note>catalytic</note>
    </ligand>
</feature>
<dbReference type="PROSITE" id="PS00885">
    <property type="entry name" value="EPSP_SYNTHASE_2"/>
    <property type="match status" value="1"/>
</dbReference>
<dbReference type="NCBIfam" id="TIGR01357">
    <property type="entry name" value="aroB"/>
    <property type="match status" value="1"/>
</dbReference>
<feature type="binding site" evidence="21">
    <location>
        <position position="158"/>
    </location>
    <ligand>
        <name>7-phospho-2-dehydro-3-deoxy-D-arabino-heptonate</name>
        <dbReference type="ChEBI" id="CHEBI:58394"/>
    </ligand>
</feature>
<comment type="similarity">
    <text evidence="21 22">In the 2nd section; belongs to the EPSP synthase family.</text>
</comment>
<keyword evidence="13 21" id="KW-0521">NADP</keyword>
<dbReference type="EC" id="4.2.3.4" evidence="21"/>
<feature type="binding site" evidence="21">
    <location>
        <position position="264"/>
    </location>
    <ligand>
        <name>Zn(2+)</name>
        <dbReference type="ChEBI" id="CHEBI:29105"/>
        <note>catalytic</note>
    </ligand>
</feature>
<dbReference type="PIRSF" id="PIRSF000514">
    <property type="entry name" value="Pentafunct_AroM"/>
    <property type="match status" value="1"/>
</dbReference>
<dbReference type="Gene3D" id="3.40.50.10860">
    <property type="entry name" value="Leucine Dehydrogenase, chain A, domain 1"/>
    <property type="match status" value="1"/>
</dbReference>
<dbReference type="Pfam" id="PF01487">
    <property type="entry name" value="DHquinase_I"/>
    <property type="match status" value="1"/>
</dbReference>
<feature type="active site" description="Schiff-base intermediate with substrate; for 3-dehydroquinate dehydratase activity" evidence="21">
    <location>
        <position position="1192"/>
    </location>
</feature>
<dbReference type="GO" id="GO:0046872">
    <property type="term" value="F:metal ion binding"/>
    <property type="evidence" value="ECO:0007669"/>
    <property type="project" value="UniProtKB-UniRule"/>
</dbReference>
<dbReference type="Pfam" id="PF08501">
    <property type="entry name" value="Shikimate_dh_N"/>
    <property type="match status" value="1"/>
</dbReference>
<keyword evidence="14 21" id="KW-0560">Oxidoreductase</keyword>
<evidence type="ECO:0000256" key="20">
    <source>
        <dbReference type="ARBA" id="ARBA00054455"/>
    </source>
</evidence>
<gene>
    <name evidence="28" type="ORF">NLU13_3622</name>
</gene>
<feature type="binding site" evidence="21">
    <location>
        <begin position="190"/>
        <end position="193"/>
    </location>
    <ligand>
        <name>7-phospho-2-dehydro-3-deoxy-D-arabino-heptonate</name>
        <dbReference type="ChEBI" id="CHEBI:58394"/>
    </ligand>
</feature>
<dbReference type="Pfam" id="PF01761">
    <property type="entry name" value="DHQ_synthase"/>
    <property type="match status" value="1"/>
</dbReference>
<dbReference type="Gene3D" id="3.65.10.10">
    <property type="entry name" value="Enolpyruvate transferase domain"/>
    <property type="match status" value="2"/>
</dbReference>
<dbReference type="GO" id="GO:0004765">
    <property type="term" value="F:shikimate kinase activity"/>
    <property type="evidence" value="ECO:0007669"/>
    <property type="project" value="UniProtKB-UniRule"/>
</dbReference>
<dbReference type="PROSITE" id="PS01128">
    <property type="entry name" value="SHIKIMATE_KINASE"/>
    <property type="match status" value="1"/>
</dbReference>
<keyword evidence="12 21" id="KW-0067">ATP-binding</keyword>
<comment type="subunit">
    <text evidence="21 22">Homodimer.</text>
</comment>
<comment type="similarity">
    <text evidence="21 22">In the 4th section; belongs to the type-I 3-dehydroquinase family.</text>
</comment>
<dbReference type="FunFam" id="3.65.10.10:FF:000008">
    <property type="entry name" value="Pentafunctional AROM polypeptide"/>
    <property type="match status" value="1"/>
</dbReference>